<organism evidence="2 3">
    <name type="scientific">Trifolium subterraneum</name>
    <name type="common">Subterranean clover</name>
    <dbReference type="NCBI Taxonomy" id="3900"/>
    <lineage>
        <taxon>Eukaryota</taxon>
        <taxon>Viridiplantae</taxon>
        <taxon>Streptophyta</taxon>
        <taxon>Embryophyta</taxon>
        <taxon>Tracheophyta</taxon>
        <taxon>Spermatophyta</taxon>
        <taxon>Magnoliopsida</taxon>
        <taxon>eudicotyledons</taxon>
        <taxon>Gunneridae</taxon>
        <taxon>Pentapetalae</taxon>
        <taxon>rosids</taxon>
        <taxon>fabids</taxon>
        <taxon>Fabales</taxon>
        <taxon>Fabaceae</taxon>
        <taxon>Papilionoideae</taxon>
        <taxon>50 kb inversion clade</taxon>
        <taxon>NPAAA clade</taxon>
        <taxon>Hologalegina</taxon>
        <taxon>IRL clade</taxon>
        <taxon>Trifolieae</taxon>
        <taxon>Trifolium</taxon>
    </lineage>
</organism>
<keyword evidence="1" id="KW-0472">Membrane</keyword>
<reference evidence="3" key="1">
    <citation type="journal article" date="2017" name="Front. Plant Sci.">
        <title>Climate Clever Clovers: New Paradigm to Reduce the Environmental Footprint of Ruminants by Breeding Low Methanogenic Forages Utilizing Haplotype Variation.</title>
        <authorList>
            <person name="Kaur P."/>
            <person name="Appels R."/>
            <person name="Bayer P.E."/>
            <person name="Keeble-Gagnere G."/>
            <person name="Wang J."/>
            <person name="Hirakawa H."/>
            <person name="Shirasawa K."/>
            <person name="Vercoe P."/>
            <person name="Stefanova K."/>
            <person name="Durmic Z."/>
            <person name="Nichols P."/>
            <person name="Revell C."/>
            <person name="Isobe S.N."/>
            <person name="Edwards D."/>
            <person name="Erskine W."/>
        </authorList>
    </citation>
    <scope>NUCLEOTIDE SEQUENCE [LARGE SCALE GENOMIC DNA]</scope>
    <source>
        <strain evidence="3">cv. Daliak</strain>
    </source>
</reference>
<dbReference type="EMBL" id="DF973626">
    <property type="protein sequence ID" value="GAU36360.1"/>
    <property type="molecule type" value="Genomic_DNA"/>
</dbReference>
<evidence type="ECO:0000313" key="2">
    <source>
        <dbReference type="EMBL" id="GAU36360.1"/>
    </source>
</evidence>
<dbReference type="PANTHER" id="PTHR34781:SF2">
    <property type="entry name" value="TRANSMEMBRANE PROTEIN"/>
    <property type="match status" value="1"/>
</dbReference>
<proteinExistence type="predicted"/>
<keyword evidence="1" id="KW-0812">Transmembrane</keyword>
<feature type="transmembrane region" description="Helical" evidence="1">
    <location>
        <begin position="85"/>
        <end position="103"/>
    </location>
</feature>
<dbReference type="Proteomes" id="UP000242715">
    <property type="component" value="Unassembled WGS sequence"/>
</dbReference>
<protein>
    <submittedName>
        <fullName evidence="2">Uncharacterized protein</fullName>
    </submittedName>
</protein>
<evidence type="ECO:0000256" key="1">
    <source>
        <dbReference type="SAM" id="Phobius"/>
    </source>
</evidence>
<accession>A0A2Z6NIV7</accession>
<evidence type="ECO:0000313" key="3">
    <source>
        <dbReference type="Proteomes" id="UP000242715"/>
    </source>
</evidence>
<feature type="transmembrane region" description="Helical" evidence="1">
    <location>
        <begin position="56"/>
        <end position="79"/>
    </location>
</feature>
<sequence>MMRRRQHHEDEQSRAFYELSTIVLNLLRSPPTPLNFSDHQPVPPLRRLPPPQISPAGFASLLLGISVALMLCGSVTFFIGFVLMPWVLGLIMILYVAGIVTTISDLGRSVLCYVTAAPEPPRKDIPEVQTVEAYVRYRMENEIEDTGVWFSGSSCKLYNQFSRLWSFLLLLSDARIVDI</sequence>
<name>A0A2Z6NIV7_TRISU</name>
<dbReference type="PANTHER" id="PTHR34781">
    <property type="entry name" value="TRANSMEMBRANE PROTEIN"/>
    <property type="match status" value="1"/>
</dbReference>
<gene>
    <name evidence="2" type="ORF">TSUD_321990</name>
</gene>
<keyword evidence="3" id="KW-1185">Reference proteome</keyword>
<dbReference type="OrthoDB" id="1936751at2759"/>
<keyword evidence="1" id="KW-1133">Transmembrane helix</keyword>
<dbReference type="AlphaFoldDB" id="A0A2Z6NIV7"/>